<evidence type="ECO:0000313" key="6">
    <source>
        <dbReference type="Proteomes" id="UP000252893"/>
    </source>
</evidence>
<evidence type="ECO:0000256" key="4">
    <source>
        <dbReference type="NCBIfam" id="TIGR00652"/>
    </source>
</evidence>
<name>A0A366E0E0_9HYPH</name>
<feature type="active site" description="Proton donor" evidence="3">
    <location>
        <position position="87"/>
    </location>
</feature>
<keyword evidence="3" id="KW-0963">Cytoplasm</keyword>
<dbReference type="AlphaFoldDB" id="A0A366E0E0"/>
<comment type="similarity">
    <text evidence="1 3">Belongs to the diaminopimelate epimerase family.</text>
</comment>
<keyword evidence="3" id="KW-0028">Amino-acid biosynthesis</keyword>
<evidence type="ECO:0000256" key="3">
    <source>
        <dbReference type="HAMAP-Rule" id="MF_00197"/>
    </source>
</evidence>
<gene>
    <name evidence="3" type="primary">dapF</name>
    <name evidence="5" type="ORF">DFR47_103148</name>
</gene>
<feature type="binding site" evidence="3">
    <location>
        <position position="78"/>
    </location>
    <ligand>
        <name>substrate</name>
    </ligand>
</feature>
<sequence length="295" mass="31319">MGPYSAAVQGDAAGIFFIKTHGLGNDFVLIDGRKQVFRPQAAYIAQICDRHLGVGGDQLLVLEAPQTAGADVRMRIYNVDGAEAQTCFNATRCAAFLWMQEAGKTSVTLETLGGLIEARMADAENGVPRVSLYLAPAITDWQAIPLAGPLKNHAGSLNHGPLSEPFAVNMGNPHLVYFVPDYDAVDVPREAAVVQNSSYLPEQANIGVAELLPSEGDEAQLKLVVYERPGILTEACGSGACAAAVAAVRSGRTNQKNFRVFMPGGALQVKLCADDRIILTGDVAVAFYGFLPDGR</sequence>
<dbReference type="Pfam" id="PF01678">
    <property type="entry name" value="DAP_epimerase"/>
    <property type="match status" value="2"/>
</dbReference>
<dbReference type="RefSeq" id="WP_113944127.1">
    <property type="nucleotide sequence ID" value="NZ_JBHEEG010000008.1"/>
</dbReference>
<feature type="site" description="Could be important to modulate the pK values of the two catalytic cysteine residues" evidence="3">
    <location>
        <position position="174"/>
    </location>
</feature>
<feature type="binding site" evidence="3">
    <location>
        <position position="172"/>
    </location>
    <ligand>
        <name>substrate</name>
    </ligand>
</feature>
<comment type="subcellular location">
    <subcellularLocation>
        <location evidence="3">Cytoplasm</location>
    </subcellularLocation>
</comment>
<organism evidence="5 6">
    <name type="scientific">Pseudochrobactrum asaccharolyticum</name>
    <dbReference type="NCBI Taxonomy" id="354351"/>
    <lineage>
        <taxon>Bacteria</taxon>
        <taxon>Pseudomonadati</taxon>
        <taxon>Pseudomonadota</taxon>
        <taxon>Alphaproteobacteria</taxon>
        <taxon>Hyphomicrobiales</taxon>
        <taxon>Brucellaceae</taxon>
        <taxon>Pseudochrobactrum</taxon>
    </lineage>
</organism>
<evidence type="ECO:0000256" key="2">
    <source>
        <dbReference type="ARBA" id="ARBA00023235"/>
    </source>
</evidence>
<feature type="binding site" evidence="3">
    <location>
        <position position="205"/>
    </location>
    <ligand>
        <name>substrate</name>
    </ligand>
</feature>
<comment type="caution">
    <text evidence="5">The sequence shown here is derived from an EMBL/GenBank/DDBJ whole genome shotgun (WGS) entry which is preliminary data.</text>
</comment>
<dbReference type="InterPro" id="IPR001653">
    <property type="entry name" value="DAP_epimerase_DapF"/>
</dbReference>
<comment type="catalytic activity">
    <reaction evidence="3">
        <text>(2S,6S)-2,6-diaminopimelate = meso-2,6-diaminopimelate</text>
        <dbReference type="Rhea" id="RHEA:15393"/>
        <dbReference type="ChEBI" id="CHEBI:57609"/>
        <dbReference type="ChEBI" id="CHEBI:57791"/>
        <dbReference type="EC" id="5.1.1.7"/>
    </reaction>
</comment>
<feature type="site" description="Could be important to modulate the pK values of the two catalytic cysteine residues" evidence="3">
    <location>
        <position position="227"/>
    </location>
</feature>
<dbReference type="GO" id="GO:0009089">
    <property type="term" value="P:lysine biosynthetic process via diaminopimelate"/>
    <property type="evidence" value="ECO:0007669"/>
    <property type="project" value="UniProtKB-UniRule"/>
</dbReference>
<dbReference type="SUPFAM" id="SSF54506">
    <property type="entry name" value="Diaminopimelate epimerase-like"/>
    <property type="match status" value="2"/>
</dbReference>
<feature type="binding site" evidence="3">
    <location>
        <position position="58"/>
    </location>
    <ligand>
        <name>substrate</name>
    </ligand>
</feature>
<keyword evidence="2 3" id="KW-0413">Isomerase</keyword>
<dbReference type="EC" id="5.1.1.7" evidence="3 4"/>
<evidence type="ECO:0000256" key="1">
    <source>
        <dbReference type="ARBA" id="ARBA00010219"/>
    </source>
</evidence>
<dbReference type="Gene3D" id="3.10.310.10">
    <property type="entry name" value="Diaminopimelate Epimerase, Chain A, domain 1"/>
    <property type="match status" value="2"/>
</dbReference>
<dbReference type="EMBL" id="QNRH01000003">
    <property type="protein sequence ID" value="RBO95585.1"/>
    <property type="molecule type" value="Genomic_DNA"/>
</dbReference>
<comment type="pathway">
    <text evidence="3">Amino-acid biosynthesis; L-lysine biosynthesis via DAP pathway; DL-2,6-diaminopimelate from LL-2,6-diaminopimelate: step 1/1.</text>
</comment>
<comment type="subunit">
    <text evidence="3">Homodimer.</text>
</comment>
<comment type="function">
    <text evidence="3">Catalyzes the stereoinversion of LL-2,6-diaminopimelate (L,L-DAP) to meso-diaminopimelate (meso-DAP), a precursor of L-lysine and an essential component of the bacterial peptidoglycan.</text>
</comment>
<keyword evidence="6" id="KW-1185">Reference proteome</keyword>
<evidence type="ECO:0000313" key="5">
    <source>
        <dbReference type="EMBL" id="RBO95585.1"/>
    </source>
</evidence>
<dbReference type="GO" id="GO:0008837">
    <property type="term" value="F:diaminopimelate epimerase activity"/>
    <property type="evidence" value="ECO:0007669"/>
    <property type="project" value="UniProtKB-UniRule"/>
</dbReference>
<dbReference type="OrthoDB" id="9805408at2"/>
<reference evidence="5 6" key="1">
    <citation type="submission" date="2018-06" db="EMBL/GenBank/DDBJ databases">
        <title>Genomic Encyclopedia of Type Strains, Phase IV (KMG-IV): sequencing the most valuable type-strain genomes for metagenomic binning, comparative biology and taxonomic classification.</title>
        <authorList>
            <person name="Goeker M."/>
        </authorList>
    </citation>
    <scope>NUCLEOTIDE SEQUENCE [LARGE SCALE GENOMIC DNA]</scope>
    <source>
        <strain evidence="5 6">DSM 25619</strain>
    </source>
</reference>
<feature type="active site" description="Proton acceptor" evidence="3">
    <location>
        <position position="236"/>
    </location>
</feature>
<feature type="binding site" evidence="3">
    <location>
        <begin position="227"/>
        <end position="228"/>
    </location>
    <ligand>
        <name>substrate</name>
    </ligand>
</feature>
<dbReference type="PANTHER" id="PTHR31689:SF0">
    <property type="entry name" value="DIAMINOPIMELATE EPIMERASE"/>
    <property type="match status" value="1"/>
</dbReference>
<dbReference type="PANTHER" id="PTHR31689">
    <property type="entry name" value="DIAMINOPIMELATE EPIMERASE, CHLOROPLASTIC"/>
    <property type="match status" value="1"/>
</dbReference>
<dbReference type="UniPathway" id="UPA00034">
    <property type="reaction ID" value="UER00025"/>
</dbReference>
<feature type="binding site" evidence="3">
    <location>
        <begin position="237"/>
        <end position="238"/>
    </location>
    <ligand>
        <name>substrate</name>
    </ligand>
</feature>
<dbReference type="Proteomes" id="UP000252893">
    <property type="component" value="Unassembled WGS sequence"/>
</dbReference>
<comment type="caution">
    <text evidence="3">Lacks conserved residue(s) required for the propagation of feature annotation.</text>
</comment>
<dbReference type="HAMAP" id="MF_00197">
    <property type="entry name" value="DAP_epimerase"/>
    <property type="match status" value="1"/>
</dbReference>
<feature type="binding site" evidence="3">
    <location>
        <position position="25"/>
    </location>
    <ligand>
        <name>substrate</name>
    </ligand>
</feature>
<dbReference type="GO" id="GO:0005829">
    <property type="term" value="C:cytosol"/>
    <property type="evidence" value="ECO:0007669"/>
    <property type="project" value="TreeGrafter"/>
</dbReference>
<dbReference type="NCBIfam" id="TIGR00652">
    <property type="entry name" value="DapF"/>
    <property type="match status" value="1"/>
</dbReference>
<proteinExistence type="inferred from homology"/>
<keyword evidence="3" id="KW-0457">Lysine biosynthesis</keyword>
<protein>
    <recommendedName>
        <fullName evidence="3 4">Diaminopimelate epimerase</fullName>
        <shortName evidence="3">DAP epimerase</shortName>
        <ecNumber evidence="3 4">5.1.1.7</ecNumber>
    </recommendedName>
    <alternativeName>
        <fullName evidence="3">PLP-independent amino acid racemase</fullName>
    </alternativeName>
</protein>
<accession>A0A366E0E0</accession>